<keyword evidence="3 7" id="KW-0479">Metal-binding</keyword>
<name>A0A848LUG0_9BACT</name>
<organism evidence="9 10">
    <name type="scientific">Pyxidicoccus fallax</name>
    <dbReference type="NCBI Taxonomy" id="394095"/>
    <lineage>
        <taxon>Bacteria</taxon>
        <taxon>Pseudomonadati</taxon>
        <taxon>Myxococcota</taxon>
        <taxon>Myxococcia</taxon>
        <taxon>Myxococcales</taxon>
        <taxon>Cystobacterineae</taxon>
        <taxon>Myxococcaceae</taxon>
        <taxon>Pyxidicoccus</taxon>
    </lineage>
</organism>
<dbReference type="GO" id="GO:0004497">
    <property type="term" value="F:monooxygenase activity"/>
    <property type="evidence" value="ECO:0007669"/>
    <property type="project" value="UniProtKB-KW"/>
</dbReference>
<dbReference type="AlphaFoldDB" id="A0A848LUG0"/>
<evidence type="ECO:0000256" key="8">
    <source>
        <dbReference type="SAM" id="MobiDB-lite"/>
    </source>
</evidence>
<evidence type="ECO:0000256" key="6">
    <source>
        <dbReference type="ARBA" id="ARBA00023033"/>
    </source>
</evidence>
<sequence>MPVNVQKQEETGVPAHASATVPSPHLGAQYNPFFGPHVANPHDFFEKLRKDEPVTFSPMLNMWLVSRYDDITAVLKDPARFSNRDMLGSGTHLTEEAKAILAQGFDTRHVLLGMDPPDHTRLRRLMNRGFTPARINGMAPFIQKLATEMVAKFANDGRADLVEQLAYPLPAYVILGIMGVPAEDVWKIKRWSADWQQLTFEHIPAEQQVEMAKGVIEFQQYCVRLIEDRKKNPKEDLTSYLVAVEDNGEALTMDELIMAIGASMLSAGHESTTALMANTWKLALEHGMWGMMRHNRELVMKFLEESSRYDSVSHSMIRTAREDVEVGGVKIPAGSRLMLLYAAGSRDESRCPFSSKLDVTREKVPQHLTFGHGTHFCLGAPLARLQYQITTNTLLDMLPDLKLVPNQDYGIWQSIVLRQMKHLRVEWER</sequence>
<dbReference type="GO" id="GO:0016705">
    <property type="term" value="F:oxidoreductase activity, acting on paired donors, with incorporation or reduction of molecular oxygen"/>
    <property type="evidence" value="ECO:0007669"/>
    <property type="project" value="InterPro"/>
</dbReference>
<keyword evidence="4 7" id="KW-0560">Oxidoreductase</keyword>
<dbReference type="InterPro" id="IPR002397">
    <property type="entry name" value="Cyt_P450_B"/>
</dbReference>
<dbReference type="Pfam" id="PF00067">
    <property type="entry name" value="p450"/>
    <property type="match status" value="1"/>
</dbReference>
<dbReference type="InterPro" id="IPR017972">
    <property type="entry name" value="Cyt_P450_CS"/>
</dbReference>
<feature type="region of interest" description="Disordered" evidence="8">
    <location>
        <begin position="1"/>
        <end position="21"/>
    </location>
</feature>
<dbReference type="GO" id="GO:0020037">
    <property type="term" value="F:heme binding"/>
    <property type="evidence" value="ECO:0007669"/>
    <property type="project" value="InterPro"/>
</dbReference>
<dbReference type="CDD" id="cd11078">
    <property type="entry name" value="CYP130-like"/>
    <property type="match status" value="1"/>
</dbReference>
<accession>A0A848LUG0</accession>
<evidence type="ECO:0000256" key="4">
    <source>
        <dbReference type="ARBA" id="ARBA00023002"/>
    </source>
</evidence>
<dbReference type="InterPro" id="IPR001128">
    <property type="entry name" value="Cyt_P450"/>
</dbReference>
<dbReference type="InterPro" id="IPR036396">
    <property type="entry name" value="Cyt_P450_sf"/>
</dbReference>
<keyword evidence="10" id="KW-1185">Reference proteome</keyword>
<gene>
    <name evidence="9" type="ORF">HG543_42130</name>
</gene>
<evidence type="ECO:0000256" key="1">
    <source>
        <dbReference type="ARBA" id="ARBA00010617"/>
    </source>
</evidence>
<comment type="similarity">
    <text evidence="1 7">Belongs to the cytochrome P450 family.</text>
</comment>
<dbReference type="SUPFAM" id="SSF48264">
    <property type="entry name" value="Cytochrome P450"/>
    <property type="match status" value="1"/>
</dbReference>
<keyword evidence="2 7" id="KW-0349">Heme</keyword>
<dbReference type="Proteomes" id="UP000518300">
    <property type="component" value="Unassembled WGS sequence"/>
</dbReference>
<dbReference type="PROSITE" id="PS00086">
    <property type="entry name" value="CYTOCHROME_P450"/>
    <property type="match status" value="1"/>
</dbReference>
<evidence type="ECO:0000256" key="2">
    <source>
        <dbReference type="ARBA" id="ARBA00022617"/>
    </source>
</evidence>
<dbReference type="Gene3D" id="1.10.630.10">
    <property type="entry name" value="Cytochrome P450"/>
    <property type="match status" value="1"/>
</dbReference>
<dbReference type="GO" id="GO:0005506">
    <property type="term" value="F:iron ion binding"/>
    <property type="evidence" value="ECO:0007669"/>
    <property type="project" value="InterPro"/>
</dbReference>
<evidence type="ECO:0000313" key="9">
    <source>
        <dbReference type="EMBL" id="NMO21406.1"/>
    </source>
</evidence>
<keyword evidence="5 7" id="KW-0408">Iron</keyword>
<evidence type="ECO:0000256" key="7">
    <source>
        <dbReference type="RuleBase" id="RU000461"/>
    </source>
</evidence>
<dbReference type="EMBL" id="JABBJJ010000319">
    <property type="protein sequence ID" value="NMO21406.1"/>
    <property type="molecule type" value="Genomic_DNA"/>
</dbReference>
<keyword evidence="6 7" id="KW-0503">Monooxygenase</keyword>
<evidence type="ECO:0000313" key="10">
    <source>
        <dbReference type="Proteomes" id="UP000518300"/>
    </source>
</evidence>
<evidence type="ECO:0000256" key="5">
    <source>
        <dbReference type="ARBA" id="ARBA00023004"/>
    </source>
</evidence>
<dbReference type="PANTHER" id="PTHR46696:SF1">
    <property type="entry name" value="CYTOCHROME P450 YJIB-RELATED"/>
    <property type="match status" value="1"/>
</dbReference>
<dbReference type="RefSeq" id="WP_169350592.1">
    <property type="nucleotide sequence ID" value="NZ_JABBJJ010000319.1"/>
</dbReference>
<dbReference type="FunFam" id="1.10.630.10:FF:000018">
    <property type="entry name" value="Cytochrome P450 monooxygenase"/>
    <property type="match status" value="1"/>
</dbReference>
<protein>
    <submittedName>
        <fullName evidence="9">Cytochrome P450</fullName>
    </submittedName>
</protein>
<comment type="caution">
    <text evidence="9">The sequence shown here is derived from an EMBL/GenBank/DDBJ whole genome shotgun (WGS) entry which is preliminary data.</text>
</comment>
<dbReference type="PRINTS" id="PR00359">
    <property type="entry name" value="BP450"/>
</dbReference>
<reference evidence="9 10" key="1">
    <citation type="submission" date="2020-04" db="EMBL/GenBank/DDBJ databases">
        <title>Draft genome of Pyxidicoccus fallax type strain.</title>
        <authorList>
            <person name="Whitworth D.E."/>
        </authorList>
    </citation>
    <scope>NUCLEOTIDE SEQUENCE [LARGE SCALE GENOMIC DNA]</scope>
    <source>
        <strain evidence="9 10">DSM 14698</strain>
    </source>
</reference>
<dbReference type="PANTHER" id="PTHR46696">
    <property type="entry name" value="P450, PUTATIVE (EUROFUNG)-RELATED"/>
    <property type="match status" value="1"/>
</dbReference>
<evidence type="ECO:0000256" key="3">
    <source>
        <dbReference type="ARBA" id="ARBA00022723"/>
    </source>
</evidence>
<proteinExistence type="inferred from homology"/>